<evidence type="ECO:0000313" key="2">
    <source>
        <dbReference type="Proteomes" id="UP000012153"/>
    </source>
</evidence>
<evidence type="ECO:0000313" key="1">
    <source>
        <dbReference type="EMBL" id="EMO42907.1"/>
    </source>
</evidence>
<reference evidence="1 2" key="1">
    <citation type="submission" date="2013-01" db="EMBL/GenBank/DDBJ databases">
        <authorList>
            <person name="Harkins D.M."/>
            <person name="Durkin A.S."/>
            <person name="Brinkac L.M."/>
            <person name="Haft D.H."/>
            <person name="Selengut J.D."/>
            <person name="Sanka R."/>
            <person name="DePew J."/>
            <person name="Purushe J."/>
            <person name="Matthias M.A."/>
            <person name="Vinetz J.M."/>
            <person name="Sutton G.G."/>
            <person name="Nierman W.C."/>
            <person name="Fouts D.E."/>
        </authorList>
    </citation>
    <scope>NUCLEOTIDE SEQUENCE [LARGE SCALE GENOMIC DNA]</scope>
    <source>
        <strain evidence="1 2">ZUN142</strain>
    </source>
</reference>
<sequence length="43" mass="4879">MSSHILGIDSQSSGPNFFQKNDHVKFFKVLEQIVNKILSCRKG</sequence>
<dbReference type="Proteomes" id="UP000012153">
    <property type="component" value="Unassembled WGS sequence"/>
</dbReference>
<proteinExistence type="predicted"/>
<accession>M6UCX2</accession>
<dbReference type="EMBL" id="AHOP02000004">
    <property type="protein sequence ID" value="EMO42907.1"/>
    <property type="molecule type" value="Genomic_DNA"/>
</dbReference>
<gene>
    <name evidence="1" type="ORF">LEP1GSC186_0982</name>
</gene>
<comment type="caution">
    <text evidence="1">The sequence shown here is derived from an EMBL/GenBank/DDBJ whole genome shotgun (WGS) entry which is preliminary data.</text>
</comment>
<protein>
    <submittedName>
        <fullName evidence="1">Uncharacterized protein</fullName>
    </submittedName>
</protein>
<dbReference type="AlphaFoldDB" id="M6UCX2"/>
<organism evidence="1 2">
    <name type="scientific">Leptospira noguchii serovar Autumnalis str. ZUN142</name>
    <dbReference type="NCBI Taxonomy" id="1085540"/>
    <lineage>
        <taxon>Bacteria</taxon>
        <taxon>Pseudomonadati</taxon>
        <taxon>Spirochaetota</taxon>
        <taxon>Spirochaetia</taxon>
        <taxon>Leptospirales</taxon>
        <taxon>Leptospiraceae</taxon>
        <taxon>Leptospira</taxon>
    </lineage>
</organism>
<name>M6UCX2_9LEPT</name>